<dbReference type="Proteomes" id="UP000800235">
    <property type="component" value="Unassembled WGS sequence"/>
</dbReference>
<dbReference type="PANTHER" id="PTHR22934:SF25">
    <property type="entry name" value="DEVELOPMENTAL REGULATORY PROTEIN WETA"/>
    <property type="match status" value="1"/>
</dbReference>
<dbReference type="AlphaFoldDB" id="A0A9P4P2D6"/>
<keyword evidence="10" id="KW-1185">Reference proteome</keyword>
<dbReference type="PANTHER" id="PTHR22934">
    <property type="entry name" value="PROTEIN ESC1/WETA-RELATED"/>
    <property type="match status" value="1"/>
</dbReference>
<feature type="region of interest" description="Disordered" evidence="8">
    <location>
        <begin position="167"/>
        <end position="203"/>
    </location>
</feature>
<feature type="region of interest" description="Disordered" evidence="8">
    <location>
        <begin position="123"/>
        <end position="154"/>
    </location>
</feature>
<evidence type="ECO:0000256" key="5">
    <source>
        <dbReference type="ARBA" id="ARBA00023159"/>
    </source>
</evidence>
<dbReference type="InterPro" id="IPR040112">
    <property type="entry name" value="WetA"/>
</dbReference>
<evidence type="ECO:0000256" key="4">
    <source>
        <dbReference type="ARBA" id="ARBA00023015"/>
    </source>
</evidence>
<dbReference type="GO" id="GO:0030435">
    <property type="term" value="P:sporulation resulting in formation of a cellular spore"/>
    <property type="evidence" value="ECO:0007669"/>
    <property type="project" value="UniProtKB-KW"/>
</dbReference>
<name>A0A9P4P2D6_9PEZI</name>
<keyword evidence="3" id="KW-0749">Sporulation</keyword>
<feature type="compositionally biased region" description="Polar residues" evidence="8">
    <location>
        <begin position="527"/>
        <end position="536"/>
    </location>
</feature>
<proteinExistence type="inferred from homology"/>
<evidence type="ECO:0000256" key="1">
    <source>
        <dbReference type="ARBA" id="ARBA00008881"/>
    </source>
</evidence>
<keyword evidence="7" id="KW-0183">Conidiation</keyword>
<dbReference type="GO" id="GO:0048315">
    <property type="term" value="P:conidium formation"/>
    <property type="evidence" value="ECO:0007669"/>
    <property type="project" value="UniProtKB-KW"/>
</dbReference>
<accession>A0A9P4P2D6</accession>
<reference evidence="9" key="1">
    <citation type="journal article" date="2020" name="Stud. Mycol.">
        <title>101 Dothideomycetes genomes: a test case for predicting lifestyles and emergence of pathogens.</title>
        <authorList>
            <person name="Haridas S."/>
            <person name="Albert R."/>
            <person name="Binder M."/>
            <person name="Bloem J."/>
            <person name="Labutti K."/>
            <person name="Salamov A."/>
            <person name="Andreopoulos B."/>
            <person name="Baker S."/>
            <person name="Barry K."/>
            <person name="Bills G."/>
            <person name="Bluhm B."/>
            <person name="Cannon C."/>
            <person name="Castanera R."/>
            <person name="Culley D."/>
            <person name="Daum C."/>
            <person name="Ezra D."/>
            <person name="Gonzalez J."/>
            <person name="Henrissat B."/>
            <person name="Kuo A."/>
            <person name="Liang C."/>
            <person name="Lipzen A."/>
            <person name="Lutzoni F."/>
            <person name="Magnuson J."/>
            <person name="Mondo S."/>
            <person name="Nolan M."/>
            <person name="Ohm R."/>
            <person name="Pangilinan J."/>
            <person name="Park H.-J."/>
            <person name="Ramirez L."/>
            <person name="Alfaro M."/>
            <person name="Sun H."/>
            <person name="Tritt A."/>
            <person name="Yoshinaga Y."/>
            <person name="Zwiers L.-H."/>
            <person name="Turgeon B."/>
            <person name="Goodwin S."/>
            <person name="Spatafora J."/>
            <person name="Crous P."/>
            <person name="Grigoriev I."/>
        </authorList>
    </citation>
    <scope>NUCLEOTIDE SEQUENCE</scope>
    <source>
        <strain evidence="9">CBS 130266</strain>
    </source>
</reference>
<feature type="compositionally biased region" description="Basic residues" evidence="8">
    <location>
        <begin position="509"/>
        <end position="524"/>
    </location>
</feature>
<feature type="compositionally biased region" description="Polar residues" evidence="8">
    <location>
        <begin position="477"/>
        <end position="491"/>
    </location>
</feature>
<sequence length="610" mass="65651">MAVNVSTRQSNKEFQWQQDPVDDLFESFINPDSFHLANGNVERNYSDDLINFFDVQASSSGSDTLDISPLPDLDAARIELNHEDAWHAALSFVRDSAASPVLLDNSRQSSIYSQACGRSAASDSDLLRLHRPGTPIPPLELSSESASAPPGWSLKEKKPFFSTPLVVRKKPKTPHPGIQKATRRGSVSPKMMSSQSHKLSPRQSESWARHLQAAVTEHVDFKIPFQNETPASPPPSTQLKTGGFNYHFGDTQTLRSPIGFHNVTEALSPLSNNEFNFFQPLNTPIGSPTFDGRLASPKTSLAEPQPAHIRSLPPTSFTGNQELANYIMTPPLSNPMASAQWTHDSISSPTFSPADKAEQWWEPSLQHIDPSNVTCGAPVADMLGLGISGVNGPNLSSVTRNGGGIIQSSAVSLGAAPELASSPTPSTFSSQQTAFSASASPIPAATASLYPLSPSQNHAQNMHHQQPSTYRHRQRQHTMSSLSISPLVISQSSHPRTPSVSPPPSARSPTHRRTKSSNHTRRKSGVLSPNNGNGSRHASVGFVNFTPDDSRKILGGVAPSGSSKTKARREKEAADKRRKLSEAAKKAVLDAGGDLGALEREGLLVLGSEL</sequence>
<dbReference type="EMBL" id="MU007012">
    <property type="protein sequence ID" value="KAF2435658.1"/>
    <property type="molecule type" value="Genomic_DNA"/>
</dbReference>
<evidence type="ECO:0000313" key="10">
    <source>
        <dbReference type="Proteomes" id="UP000800235"/>
    </source>
</evidence>
<protein>
    <recommendedName>
        <fullName evidence="2">Developmental regulatory protein wetA</fullName>
    </recommendedName>
</protein>
<evidence type="ECO:0000256" key="7">
    <source>
        <dbReference type="ARBA" id="ARBA00023321"/>
    </source>
</evidence>
<feature type="compositionally biased region" description="Polar residues" evidence="8">
    <location>
        <begin position="453"/>
        <end position="469"/>
    </location>
</feature>
<evidence type="ECO:0000313" key="9">
    <source>
        <dbReference type="EMBL" id="KAF2435658.1"/>
    </source>
</evidence>
<evidence type="ECO:0000256" key="3">
    <source>
        <dbReference type="ARBA" id="ARBA00022969"/>
    </source>
</evidence>
<feature type="compositionally biased region" description="Basic and acidic residues" evidence="8">
    <location>
        <begin position="569"/>
        <end position="582"/>
    </location>
</feature>
<evidence type="ECO:0000256" key="6">
    <source>
        <dbReference type="ARBA" id="ARBA00023163"/>
    </source>
</evidence>
<feature type="compositionally biased region" description="Polar residues" evidence="8">
    <location>
        <begin position="191"/>
        <end position="203"/>
    </location>
</feature>
<feature type="region of interest" description="Disordered" evidence="8">
    <location>
        <begin position="447"/>
        <end position="582"/>
    </location>
</feature>
<keyword evidence="5" id="KW-0010">Activator</keyword>
<comment type="caution">
    <text evidence="9">The sequence shown here is derived from an EMBL/GenBank/DDBJ whole genome shotgun (WGS) entry which is preliminary data.</text>
</comment>
<gene>
    <name evidence="9" type="ORF">EJ08DRAFT_656033</name>
</gene>
<evidence type="ECO:0000256" key="2">
    <source>
        <dbReference type="ARBA" id="ARBA00015342"/>
    </source>
</evidence>
<dbReference type="OrthoDB" id="2575228at2759"/>
<keyword evidence="6" id="KW-0804">Transcription</keyword>
<keyword evidence="4" id="KW-0805">Transcription regulation</keyword>
<organism evidence="9 10">
    <name type="scientific">Tothia fuscella</name>
    <dbReference type="NCBI Taxonomy" id="1048955"/>
    <lineage>
        <taxon>Eukaryota</taxon>
        <taxon>Fungi</taxon>
        <taxon>Dikarya</taxon>
        <taxon>Ascomycota</taxon>
        <taxon>Pezizomycotina</taxon>
        <taxon>Dothideomycetes</taxon>
        <taxon>Pleosporomycetidae</taxon>
        <taxon>Venturiales</taxon>
        <taxon>Cylindrosympodiaceae</taxon>
        <taxon>Tothia</taxon>
    </lineage>
</organism>
<evidence type="ECO:0000256" key="8">
    <source>
        <dbReference type="SAM" id="MobiDB-lite"/>
    </source>
</evidence>
<comment type="similarity">
    <text evidence="1">Belongs to the wetA family.</text>
</comment>